<dbReference type="PANTHER" id="PTHR10938">
    <property type="entry name" value="TRANSLATION INITIATION FACTOR IF-3"/>
    <property type="match status" value="1"/>
</dbReference>
<dbReference type="Proteomes" id="UP001521785">
    <property type="component" value="Unassembled WGS sequence"/>
</dbReference>
<dbReference type="InterPro" id="IPR001288">
    <property type="entry name" value="Translation_initiation_fac_3"/>
</dbReference>
<protein>
    <recommendedName>
        <fullName evidence="6">Translation initiation factor IF-3</fullName>
    </recommendedName>
</protein>
<evidence type="ECO:0000256" key="2">
    <source>
        <dbReference type="ARBA" id="ARBA00022540"/>
    </source>
</evidence>
<evidence type="ECO:0000256" key="3">
    <source>
        <dbReference type="ARBA" id="ARBA00022917"/>
    </source>
</evidence>
<reference evidence="4 5" key="1">
    <citation type="submission" date="2024-02" db="EMBL/GenBank/DDBJ databases">
        <title>De novo assembly and annotation of 12 fungi associated with fruit tree decline syndrome in Ontario, Canada.</title>
        <authorList>
            <person name="Sulman M."/>
            <person name="Ellouze W."/>
            <person name="Ilyukhin E."/>
        </authorList>
    </citation>
    <scope>NUCLEOTIDE SEQUENCE [LARGE SCALE GENOMIC DNA]</scope>
    <source>
        <strain evidence="4 5">M42-189</strain>
    </source>
</reference>
<gene>
    <name evidence="4" type="ORF">SLS60_011171</name>
</gene>
<evidence type="ECO:0000256" key="1">
    <source>
        <dbReference type="ARBA" id="ARBA00005439"/>
    </source>
</evidence>
<evidence type="ECO:0008006" key="6">
    <source>
        <dbReference type="Google" id="ProtNLM"/>
    </source>
</evidence>
<organism evidence="4 5">
    <name type="scientific">Paraconiothyrium brasiliense</name>
    <dbReference type="NCBI Taxonomy" id="300254"/>
    <lineage>
        <taxon>Eukaryota</taxon>
        <taxon>Fungi</taxon>
        <taxon>Dikarya</taxon>
        <taxon>Ascomycota</taxon>
        <taxon>Pezizomycotina</taxon>
        <taxon>Dothideomycetes</taxon>
        <taxon>Pleosporomycetidae</taxon>
        <taxon>Pleosporales</taxon>
        <taxon>Massarineae</taxon>
        <taxon>Didymosphaeriaceae</taxon>
        <taxon>Paraconiothyrium</taxon>
    </lineage>
</organism>
<evidence type="ECO:0000313" key="4">
    <source>
        <dbReference type="EMBL" id="KAL1592755.1"/>
    </source>
</evidence>
<dbReference type="EMBL" id="JAKJXO020000020">
    <property type="protein sequence ID" value="KAL1592755.1"/>
    <property type="molecule type" value="Genomic_DNA"/>
</dbReference>
<keyword evidence="2" id="KW-0396">Initiation factor</keyword>
<dbReference type="Gene3D" id="3.30.110.10">
    <property type="entry name" value="Translation initiation factor 3 (IF-3), C-terminal domain"/>
    <property type="match status" value="1"/>
</dbReference>
<evidence type="ECO:0000313" key="5">
    <source>
        <dbReference type="Proteomes" id="UP001521785"/>
    </source>
</evidence>
<dbReference type="PANTHER" id="PTHR10938:SF0">
    <property type="entry name" value="TRANSLATION INITIATION FACTOR IF-3, MITOCHONDRIAL"/>
    <property type="match status" value="1"/>
</dbReference>
<dbReference type="InterPro" id="IPR036788">
    <property type="entry name" value="T_IF-3_C_sf"/>
</dbReference>
<keyword evidence="5" id="KW-1185">Reference proteome</keyword>
<sequence>MSPYHLSSTSRALYRVFVAPNLAPRLQVPRQYAPTFSRNAPLLPVTTVRTKIGGPRKAPVKRQAISDMYTFDNAIQADIINLIDERGNFIPNVYYSDAMRKFNRVTHHLLLISDGRKIESGEQDPEHLPTCKIISKMELRNQYNKKIEIARRLEKGPSTKNLELNWAIAGGDLKHRLEKLKGFLKEGKKVEVLLGPKRRGKKATEAEAEAVLKAVTDAADECRGAGEIKREGVLGGVLTIVFQGTKLKDDTSQKKQDIEE</sequence>
<proteinExistence type="inferred from homology"/>
<comment type="similarity">
    <text evidence="1">Belongs to the IF-3 family.</text>
</comment>
<dbReference type="SUPFAM" id="SSF55200">
    <property type="entry name" value="Translation initiation factor IF3, C-terminal domain"/>
    <property type="match status" value="1"/>
</dbReference>
<keyword evidence="3" id="KW-0648">Protein biosynthesis</keyword>
<name>A0ABR3QKU0_9PLEO</name>
<accession>A0ABR3QKU0</accession>
<comment type="caution">
    <text evidence="4">The sequence shown here is derived from an EMBL/GenBank/DDBJ whole genome shotgun (WGS) entry which is preliminary data.</text>
</comment>